<accession>A0AAJ6B3D6</accession>
<dbReference type="EMBL" id="CP119321">
    <property type="protein sequence ID" value="WEK13908.1"/>
    <property type="molecule type" value="Genomic_DNA"/>
</dbReference>
<dbReference type="GO" id="GO:0016787">
    <property type="term" value="F:hydrolase activity"/>
    <property type="evidence" value="ECO:0007669"/>
    <property type="project" value="UniProtKB-KW"/>
</dbReference>
<evidence type="ECO:0000313" key="4">
    <source>
        <dbReference type="Proteomes" id="UP001213972"/>
    </source>
</evidence>
<dbReference type="Gene3D" id="3.40.50.1110">
    <property type="entry name" value="SGNH hydrolase"/>
    <property type="match status" value="1"/>
</dbReference>
<name>A0AAJ6B3D6_9MICO</name>
<sequence length="256" mass="27307">MGTMGLSTRRAPARLPAWSIAALAVLVAVIAVLTIWRPWAPPPAALVAGADEVAVATPPEPITLPEGARVLIFGDSWTWGEAAAPGQGYAYVVAELTGWTTVVDGIQGSGYLRPGKNGLTFGQRIDLLDPALDPDLVIVQGSINDRKLYPEGYRDAVTGAWDELAALYPEAPIVVLGPAPHILPLEDSTAAVDAELARLAAARSWWYISPVAENWITDADYFDVIDTSEIGRLHPSTPGHRYLAERLAAAVEAITR</sequence>
<evidence type="ECO:0000259" key="2">
    <source>
        <dbReference type="Pfam" id="PF13472"/>
    </source>
</evidence>
<dbReference type="InterPro" id="IPR013830">
    <property type="entry name" value="SGNH_hydro"/>
</dbReference>
<keyword evidence="1" id="KW-0472">Membrane</keyword>
<keyword evidence="1" id="KW-0812">Transmembrane</keyword>
<organism evidence="3 4">
    <name type="scientific">Candidatus Microbacterium phytovorans</name>
    <dbReference type="NCBI Taxonomy" id="3121374"/>
    <lineage>
        <taxon>Bacteria</taxon>
        <taxon>Bacillati</taxon>
        <taxon>Actinomycetota</taxon>
        <taxon>Actinomycetes</taxon>
        <taxon>Micrococcales</taxon>
        <taxon>Microbacteriaceae</taxon>
        <taxon>Microbacterium</taxon>
    </lineage>
</organism>
<keyword evidence="1" id="KW-1133">Transmembrane helix</keyword>
<reference evidence="3" key="1">
    <citation type="submission" date="2023-03" db="EMBL/GenBank/DDBJ databases">
        <title>Andean soil-derived lignocellulolytic bacterial consortium as a source of novel taxa and putative plastic-active enzymes.</title>
        <authorList>
            <person name="Diaz-Garcia L."/>
            <person name="Chuvochina M."/>
            <person name="Feuerriegel G."/>
            <person name="Bunk B."/>
            <person name="Sproer C."/>
            <person name="Streit W.R."/>
            <person name="Rodriguez L.M."/>
            <person name="Overmann J."/>
            <person name="Jimenez D.J."/>
        </authorList>
    </citation>
    <scope>NUCLEOTIDE SEQUENCE</scope>
    <source>
        <strain evidence="3">MAG 4610</strain>
    </source>
</reference>
<proteinExistence type="predicted"/>
<dbReference type="SUPFAM" id="SSF52266">
    <property type="entry name" value="SGNH hydrolase"/>
    <property type="match status" value="1"/>
</dbReference>
<dbReference type="Pfam" id="PF13472">
    <property type="entry name" value="Lipase_GDSL_2"/>
    <property type="match status" value="1"/>
</dbReference>
<gene>
    <name evidence="3" type="ORF">P0Y48_01465</name>
</gene>
<feature type="domain" description="SGNH hydrolase-type esterase" evidence="2">
    <location>
        <begin position="72"/>
        <end position="241"/>
    </location>
</feature>
<dbReference type="AlphaFoldDB" id="A0AAJ6B3D6"/>
<keyword evidence="3" id="KW-0378">Hydrolase</keyword>
<feature type="transmembrane region" description="Helical" evidence="1">
    <location>
        <begin position="15"/>
        <end position="36"/>
    </location>
</feature>
<dbReference type="InterPro" id="IPR036514">
    <property type="entry name" value="SGNH_hydro_sf"/>
</dbReference>
<dbReference type="Proteomes" id="UP001213972">
    <property type="component" value="Chromosome"/>
</dbReference>
<dbReference type="CDD" id="cd00229">
    <property type="entry name" value="SGNH_hydrolase"/>
    <property type="match status" value="1"/>
</dbReference>
<protein>
    <submittedName>
        <fullName evidence="3">SGNH/GDSL hydrolase family protein</fullName>
    </submittedName>
</protein>
<evidence type="ECO:0000256" key="1">
    <source>
        <dbReference type="SAM" id="Phobius"/>
    </source>
</evidence>
<evidence type="ECO:0000313" key="3">
    <source>
        <dbReference type="EMBL" id="WEK13908.1"/>
    </source>
</evidence>